<organism evidence="2 3">
    <name type="scientific">Mycobacterium phage Nibb</name>
    <dbReference type="NCBI Taxonomy" id="2510585"/>
    <lineage>
        <taxon>Viruses</taxon>
        <taxon>Duplodnaviria</taxon>
        <taxon>Heunggongvirae</taxon>
        <taxon>Uroviricota</taxon>
        <taxon>Caudoviricetes</taxon>
        <taxon>Weiservirinae</taxon>
        <taxon>Anayavirus</taxon>
        <taxon>Anayavirus nibb</taxon>
    </lineage>
</organism>
<name>A0A411B5G8_9CAUD</name>
<keyword evidence="3" id="KW-1185">Reference proteome</keyword>
<dbReference type="Proteomes" id="UP000290045">
    <property type="component" value="Segment"/>
</dbReference>
<dbReference type="KEGG" id="vg:60325115"/>
<proteinExistence type="predicted"/>
<dbReference type="RefSeq" id="YP_009953638.1">
    <property type="nucleotide sequence ID" value="NC_051624.1"/>
</dbReference>
<dbReference type="EMBL" id="MK460246">
    <property type="protein sequence ID" value="QAX95589.1"/>
    <property type="molecule type" value="Genomic_DNA"/>
</dbReference>
<gene>
    <name evidence="2" type="primary">50</name>
    <name evidence="2" type="ORF">SEA_NIBB_50</name>
</gene>
<evidence type="ECO:0000313" key="3">
    <source>
        <dbReference type="Proteomes" id="UP000290045"/>
    </source>
</evidence>
<evidence type="ECO:0000313" key="2">
    <source>
        <dbReference type="EMBL" id="QAX95589.1"/>
    </source>
</evidence>
<dbReference type="GeneID" id="60325115"/>
<keyword evidence="1" id="KW-0812">Transmembrane</keyword>
<feature type="transmembrane region" description="Helical" evidence="1">
    <location>
        <begin position="27"/>
        <end position="53"/>
    </location>
</feature>
<accession>A0A411B5G8</accession>
<sequence>MRPAPYCLPCNRHHVDDCPPGERLGAFLGYLLLLLASIVIGTAAAGESIGVWFR</sequence>
<reference evidence="2 3" key="1">
    <citation type="submission" date="2019-01" db="EMBL/GenBank/DDBJ databases">
        <authorList>
            <person name="Neitz A."/>
            <person name="Villela V."/>
            <person name="Anton S."/>
            <person name="Buhyoff S."/>
            <person name="Consani M."/>
            <person name="Davis D."/>
            <person name="Haas R."/>
            <person name="Heid C."/>
            <person name="Roop S."/>
            <person name="Braley A.B."/>
            <person name="Ettinger A.-S.H."/>
            <person name="Anders K.R."/>
            <person name="Garlena R.A."/>
            <person name="Russell D.A."/>
            <person name="Pope W.H."/>
            <person name="Jacobs-Sera D."/>
            <person name="Hendrix R.W."/>
            <person name="Hatfull G.F."/>
        </authorList>
    </citation>
    <scope>NUCLEOTIDE SEQUENCE [LARGE SCALE GENOMIC DNA]</scope>
</reference>
<keyword evidence="1" id="KW-1133">Transmembrane helix</keyword>
<protein>
    <submittedName>
        <fullName evidence="2">Uncharacterized protein</fullName>
    </submittedName>
</protein>
<keyword evidence="1" id="KW-0472">Membrane</keyword>
<evidence type="ECO:0000256" key="1">
    <source>
        <dbReference type="SAM" id="Phobius"/>
    </source>
</evidence>